<proteinExistence type="predicted"/>
<keyword evidence="1" id="KW-1133">Transmembrane helix</keyword>
<sequence>MTHPYRQRVPATRPHSARGVVLLVALVVLLVMTLTSLALVRTTTTGSSIAGSLALKQTATTGADLGLERGLAQLDQLSQNGAALESNNAGEAYFASFDPRVAAKDLQWDSSGKQATADDGLGNEVRYMIHRLCSASGAVSAAGQSCVAPEGTGCPGSSDSPGSVVPCNDRPMYRISARAVGPRATVSYVQMTVY</sequence>
<gene>
    <name evidence="2" type="ORF">LPW39_10220</name>
</gene>
<dbReference type="AlphaFoldDB" id="A0AAW4XWB8"/>
<evidence type="ECO:0000313" key="2">
    <source>
        <dbReference type="EMBL" id="MCD2165511.1"/>
    </source>
</evidence>
<dbReference type="RefSeq" id="WP_230774211.1">
    <property type="nucleotide sequence ID" value="NZ_JAJNCT010000009.1"/>
</dbReference>
<evidence type="ECO:0000256" key="1">
    <source>
        <dbReference type="SAM" id="Phobius"/>
    </source>
</evidence>
<dbReference type="EMBL" id="JAJNCT010000009">
    <property type="protein sequence ID" value="MCD2165511.1"/>
    <property type="molecule type" value="Genomic_DNA"/>
</dbReference>
<reference evidence="2 3" key="1">
    <citation type="submission" date="2021-11" db="EMBL/GenBank/DDBJ databases">
        <title>Genome sequence.</title>
        <authorList>
            <person name="Sun Q."/>
        </authorList>
    </citation>
    <scope>NUCLEOTIDE SEQUENCE [LARGE SCALE GENOMIC DNA]</scope>
    <source>
        <strain evidence="2 3">KCTC 12005</strain>
    </source>
</reference>
<evidence type="ECO:0008006" key="4">
    <source>
        <dbReference type="Google" id="ProtNLM"/>
    </source>
</evidence>
<keyword evidence="3" id="KW-1185">Reference proteome</keyword>
<keyword evidence="1" id="KW-0812">Transmembrane</keyword>
<dbReference type="Proteomes" id="UP001199260">
    <property type="component" value="Unassembled WGS sequence"/>
</dbReference>
<evidence type="ECO:0000313" key="3">
    <source>
        <dbReference type="Proteomes" id="UP001199260"/>
    </source>
</evidence>
<organism evidence="2 3">
    <name type="scientific">Comamonas koreensis</name>
    <dbReference type="NCBI Taxonomy" id="160825"/>
    <lineage>
        <taxon>Bacteria</taxon>
        <taxon>Pseudomonadati</taxon>
        <taxon>Pseudomonadota</taxon>
        <taxon>Betaproteobacteria</taxon>
        <taxon>Burkholderiales</taxon>
        <taxon>Comamonadaceae</taxon>
        <taxon>Comamonas</taxon>
    </lineage>
</organism>
<name>A0AAW4XWB8_9BURK</name>
<comment type="caution">
    <text evidence="2">The sequence shown here is derived from an EMBL/GenBank/DDBJ whole genome shotgun (WGS) entry which is preliminary data.</text>
</comment>
<accession>A0AAW4XWB8</accession>
<feature type="transmembrane region" description="Helical" evidence="1">
    <location>
        <begin position="20"/>
        <end position="40"/>
    </location>
</feature>
<keyword evidence="1" id="KW-0472">Membrane</keyword>
<protein>
    <recommendedName>
        <fullName evidence="4">Tfp pilus assembly protein PilX</fullName>
    </recommendedName>
</protein>